<keyword evidence="3" id="KW-0597">Phosphoprotein</keyword>
<dbReference type="RefSeq" id="WP_025387960.1">
    <property type="nucleotide sequence ID" value="NZ_CP004350.1"/>
</dbReference>
<evidence type="ECO:0000256" key="2">
    <source>
        <dbReference type="ARBA" id="ARBA00012438"/>
    </source>
</evidence>
<keyword evidence="7" id="KW-0472">Membrane</keyword>
<dbReference type="Gene3D" id="6.10.340.10">
    <property type="match status" value="1"/>
</dbReference>
<name>A0ABN4CGW1_9CORY</name>
<keyword evidence="5" id="KW-0418">Kinase</keyword>
<keyword evidence="9" id="KW-1185">Reference proteome</keyword>
<proteinExistence type="predicted"/>
<dbReference type="EMBL" id="CP004350">
    <property type="protein sequence ID" value="AHI20668.1"/>
    <property type="molecule type" value="Genomic_DNA"/>
</dbReference>
<evidence type="ECO:0000313" key="8">
    <source>
        <dbReference type="EMBL" id="AHI20668.1"/>
    </source>
</evidence>
<evidence type="ECO:0000256" key="1">
    <source>
        <dbReference type="ARBA" id="ARBA00000085"/>
    </source>
</evidence>
<dbReference type="PANTHER" id="PTHR45436:SF5">
    <property type="entry name" value="SENSOR HISTIDINE KINASE TRCS"/>
    <property type="match status" value="1"/>
</dbReference>
<feature type="transmembrane region" description="Helical" evidence="7">
    <location>
        <begin position="174"/>
        <end position="196"/>
    </location>
</feature>
<dbReference type="GeneID" id="82878222"/>
<dbReference type="PANTHER" id="PTHR45436">
    <property type="entry name" value="SENSOR HISTIDINE KINASE YKOH"/>
    <property type="match status" value="1"/>
</dbReference>
<organism evidence="8 9">
    <name type="scientific">Corynebacterium casei LMG S-19264</name>
    <dbReference type="NCBI Taxonomy" id="1285583"/>
    <lineage>
        <taxon>Bacteria</taxon>
        <taxon>Bacillati</taxon>
        <taxon>Actinomycetota</taxon>
        <taxon>Actinomycetes</taxon>
        <taxon>Mycobacteriales</taxon>
        <taxon>Corynebacteriaceae</taxon>
        <taxon>Corynebacterium</taxon>
    </lineage>
</organism>
<reference evidence="9" key="1">
    <citation type="submission" date="2013-02" db="EMBL/GenBank/DDBJ databases">
        <title>The complete genome sequence of Corynebacterium casei LMG S-19264 (=DSM 44701).</title>
        <authorList>
            <person name="Ruckert C."/>
            <person name="Albersmeier A."/>
            <person name="Kalinowski J."/>
        </authorList>
    </citation>
    <scope>NUCLEOTIDE SEQUENCE [LARGE SCALE GENOMIC DNA]</scope>
    <source>
        <strain evidence="9">LMG S-19264</strain>
    </source>
</reference>
<accession>A0ABN4CGW1</accession>
<keyword evidence="7" id="KW-0812">Transmembrane</keyword>
<keyword evidence="4" id="KW-0808">Transferase</keyword>
<dbReference type="EC" id="2.7.13.3" evidence="2"/>
<dbReference type="Proteomes" id="UP000019226">
    <property type="component" value="Chromosome"/>
</dbReference>
<feature type="compositionally biased region" description="Basic and acidic residues" evidence="6">
    <location>
        <begin position="418"/>
        <end position="438"/>
    </location>
</feature>
<sequence>MPDMARHSSRSRLLFWLLGLVAISLLAIVLTTRTVLLGAVPEKANEDVIQELEEFRSLAQVGVDPETSQPFASNTRLLQVFLSRQIPTRDEALVGIVDGRLVGLPGPAGRSLAEGDPLIQHATESPMPAGVYVPDDGDPIHWGTVTVDGGEGSQEVKLMVARFTDSDYREIAELMRVVALVAAGVLVLAAFLAWLITGRLLAPIRKVSHQAAEDSRSGSATRLGFDGTDEITELARAYNDAWVREYEVRGINQSVTQAAAREIREGINQPEKLRATCESLMALSRLAPGTRGIATEQADLGVIARDFDAQAFDASGTAQVDRTALADALRAIAGMLAPHAQQPLRAGAHVNGDTARLWITAADFVADDEQAAAMISWPVSSTYAAVVRTVADSHGGRALVTADASSGTTVLLELPAGGEHHDESSKKSNSRDADRNKQ</sequence>
<evidence type="ECO:0000256" key="3">
    <source>
        <dbReference type="ARBA" id="ARBA00022553"/>
    </source>
</evidence>
<keyword evidence="7" id="KW-1133">Transmembrane helix</keyword>
<dbReference type="InterPro" id="IPR050428">
    <property type="entry name" value="TCS_sensor_his_kinase"/>
</dbReference>
<gene>
    <name evidence="8" type="ORF">CCASEI_10565</name>
</gene>
<evidence type="ECO:0000256" key="4">
    <source>
        <dbReference type="ARBA" id="ARBA00022679"/>
    </source>
</evidence>
<evidence type="ECO:0000256" key="5">
    <source>
        <dbReference type="ARBA" id="ARBA00022777"/>
    </source>
</evidence>
<evidence type="ECO:0000256" key="7">
    <source>
        <dbReference type="SAM" id="Phobius"/>
    </source>
</evidence>
<comment type="catalytic activity">
    <reaction evidence="1">
        <text>ATP + protein L-histidine = ADP + protein N-phospho-L-histidine.</text>
        <dbReference type="EC" id="2.7.13.3"/>
    </reaction>
</comment>
<protein>
    <recommendedName>
        <fullName evidence="2">histidine kinase</fullName>
        <ecNumber evidence="2">2.7.13.3</ecNumber>
    </recommendedName>
</protein>
<evidence type="ECO:0000313" key="9">
    <source>
        <dbReference type="Proteomes" id="UP000019226"/>
    </source>
</evidence>
<feature type="region of interest" description="Disordered" evidence="6">
    <location>
        <begin position="414"/>
        <end position="438"/>
    </location>
</feature>
<evidence type="ECO:0000256" key="6">
    <source>
        <dbReference type="SAM" id="MobiDB-lite"/>
    </source>
</evidence>